<dbReference type="EMBL" id="BORP01000001">
    <property type="protein sequence ID" value="GIO26373.1"/>
    <property type="molecule type" value="Genomic_DNA"/>
</dbReference>
<keyword evidence="1" id="KW-0472">Membrane</keyword>
<keyword evidence="1" id="KW-0812">Transmembrane</keyword>
<keyword evidence="3" id="KW-1185">Reference proteome</keyword>
<dbReference type="AlphaFoldDB" id="A0A919X959"/>
<gene>
    <name evidence="2" type="ORF">J43TS3_09840</name>
</gene>
<protein>
    <submittedName>
        <fullName evidence="2">Uncharacterized protein</fullName>
    </submittedName>
</protein>
<dbReference type="Proteomes" id="UP000676917">
    <property type="component" value="Unassembled WGS sequence"/>
</dbReference>
<proteinExistence type="predicted"/>
<sequence>MKCRFSYVFIIVASIVSILLGALVFNFTSFYSFKGFDKALDGVLLFSSTSISLGFYGACLSVIASIFNNKVIREIIQEKEEKRNLLS</sequence>
<feature type="transmembrane region" description="Helical" evidence="1">
    <location>
        <begin position="43"/>
        <end position="67"/>
    </location>
</feature>
<keyword evidence="1" id="KW-1133">Transmembrane helix</keyword>
<comment type="caution">
    <text evidence="2">The sequence shown here is derived from an EMBL/GenBank/DDBJ whole genome shotgun (WGS) entry which is preliminary data.</text>
</comment>
<evidence type="ECO:0000313" key="2">
    <source>
        <dbReference type="EMBL" id="GIO26373.1"/>
    </source>
</evidence>
<evidence type="ECO:0000256" key="1">
    <source>
        <dbReference type="SAM" id="Phobius"/>
    </source>
</evidence>
<evidence type="ECO:0000313" key="3">
    <source>
        <dbReference type="Proteomes" id="UP000676917"/>
    </source>
</evidence>
<name>A0A919X959_9BACI</name>
<organism evidence="2 3">
    <name type="scientific">Ornithinibacillus bavariensis</name>
    <dbReference type="NCBI Taxonomy" id="545502"/>
    <lineage>
        <taxon>Bacteria</taxon>
        <taxon>Bacillati</taxon>
        <taxon>Bacillota</taxon>
        <taxon>Bacilli</taxon>
        <taxon>Bacillales</taxon>
        <taxon>Bacillaceae</taxon>
        <taxon>Ornithinibacillus</taxon>
    </lineage>
</organism>
<reference evidence="2" key="1">
    <citation type="submission" date="2021-03" db="EMBL/GenBank/DDBJ databases">
        <title>Antimicrobial resistance genes in bacteria isolated from Japanese honey, and their potential for conferring macrolide and lincosamide resistance in the American foulbrood pathogen Paenibacillus larvae.</title>
        <authorList>
            <person name="Okamoto M."/>
            <person name="Kumagai M."/>
            <person name="Kanamori H."/>
            <person name="Takamatsu D."/>
        </authorList>
    </citation>
    <scope>NUCLEOTIDE SEQUENCE</scope>
    <source>
        <strain evidence="2">J43TS3</strain>
    </source>
</reference>
<feature type="transmembrane region" description="Helical" evidence="1">
    <location>
        <begin position="7"/>
        <end position="31"/>
    </location>
</feature>
<accession>A0A919X959</accession>